<comment type="caution">
    <text evidence="3">The sequence shown here is derived from an EMBL/GenBank/DDBJ whole genome shotgun (WGS) entry which is preliminary data.</text>
</comment>
<dbReference type="OrthoDB" id="5565730at2759"/>
<dbReference type="PANTHER" id="PTHR41390">
    <property type="entry name" value="CHROMOSOME 7, WHOLE GENOME SHOTGUN SEQUENCE"/>
    <property type="match status" value="1"/>
</dbReference>
<evidence type="ECO:0000313" key="3">
    <source>
        <dbReference type="EMBL" id="RAR09958.1"/>
    </source>
</evidence>
<evidence type="ECO:0000313" key="4">
    <source>
        <dbReference type="Proteomes" id="UP000249619"/>
    </source>
</evidence>
<keyword evidence="2" id="KW-1133">Transmembrane helix</keyword>
<feature type="coiled-coil region" evidence="1">
    <location>
        <begin position="202"/>
        <end position="229"/>
    </location>
</feature>
<dbReference type="PANTHER" id="PTHR41390:SF1">
    <property type="entry name" value="NADH-UBIQUINONE OXIDOREDUCTASE 213 KDA SUBUNIT"/>
    <property type="match status" value="1"/>
</dbReference>
<keyword evidence="2" id="KW-0812">Transmembrane</keyword>
<dbReference type="Proteomes" id="UP000249619">
    <property type="component" value="Unassembled WGS sequence"/>
</dbReference>
<accession>A0A364N2D9</accession>
<dbReference type="AlphaFoldDB" id="A0A364N2D9"/>
<evidence type="ECO:0000256" key="1">
    <source>
        <dbReference type="SAM" id="Coils"/>
    </source>
</evidence>
<proteinExistence type="predicted"/>
<dbReference type="STRING" id="183478.A0A364N2D9"/>
<reference evidence="4" key="1">
    <citation type="submission" date="2018-05" db="EMBL/GenBank/DDBJ databases">
        <title>Draft genome sequence of Stemphylium lycopersici strain CIDEFI 213.</title>
        <authorList>
            <person name="Medina R."/>
            <person name="Franco M.E.E."/>
            <person name="Lucentini C.G."/>
            <person name="Saparrat M.C.N."/>
            <person name="Balatti P.A."/>
        </authorList>
    </citation>
    <scope>NUCLEOTIDE SEQUENCE [LARGE SCALE GENOMIC DNA]</scope>
    <source>
        <strain evidence="4">CIDEFI 213</strain>
    </source>
</reference>
<keyword evidence="1" id="KW-0175">Coiled coil</keyword>
<name>A0A364N2D9_STELY</name>
<evidence type="ECO:0000256" key="2">
    <source>
        <dbReference type="SAM" id="Phobius"/>
    </source>
</evidence>
<protein>
    <submittedName>
        <fullName evidence="3">Uncharacterized protein</fullName>
    </submittedName>
</protein>
<gene>
    <name evidence="3" type="ORF">DDE83_005267</name>
</gene>
<dbReference type="EMBL" id="QGDH01000070">
    <property type="protein sequence ID" value="RAR09958.1"/>
    <property type="molecule type" value="Genomic_DNA"/>
</dbReference>
<keyword evidence="2" id="KW-0472">Membrane</keyword>
<feature type="transmembrane region" description="Helical" evidence="2">
    <location>
        <begin position="20"/>
        <end position="40"/>
    </location>
</feature>
<feature type="transmembrane region" description="Helical" evidence="2">
    <location>
        <begin position="47"/>
        <end position="66"/>
    </location>
</feature>
<keyword evidence="4" id="KW-1185">Reference proteome</keyword>
<sequence>MPAKYDPTQVTQPSELARQAAWVGGASAIPGTVIGAFYGTIRTQTPILFSLASGAQWFAIGSTFWFTRTSILNQDGLLNWWNMTRGAPMHPRTDLNPSTSDKVRASTLAGASTGFTLGFLLRGPRNVIPGTLMFSLFGWAGQQGYNYLDARNSGELERQAELRAKGEEKPKESLMHKFAKSKWSPMSVLTDEEYERMMQEKMLRVEADIAIIDDKIKALRKQAVEMEAQRQMKDVQEQGRTTK</sequence>
<organism evidence="3 4">
    <name type="scientific">Stemphylium lycopersici</name>
    <name type="common">Tomato gray leaf spot disease fungus</name>
    <name type="synonym">Thyrospora lycopersici</name>
    <dbReference type="NCBI Taxonomy" id="183478"/>
    <lineage>
        <taxon>Eukaryota</taxon>
        <taxon>Fungi</taxon>
        <taxon>Dikarya</taxon>
        <taxon>Ascomycota</taxon>
        <taxon>Pezizomycotina</taxon>
        <taxon>Dothideomycetes</taxon>
        <taxon>Pleosporomycetidae</taxon>
        <taxon>Pleosporales</taxon>
        <taxon>Pleosporineae</taxon>
        <taxon>Pleosporaceae</taxon>
        <taxon>Stemphylium</taxon>
    </lineage>
</organism>